<organism evidence="2 3">
    <name type="scientific">Malassezia restricta (strain ATCC 96810 / NBRC 103918 / CBS 7877)</name>
    <name type="common">Seborrheic dermatitis infection agent</name>
    <dbReference type="NCBI Taxonomy" id="425264"/>
    <lineage>
        <taxon>Eukaryota</taxon>
        <taxon>Fungi</taxon>
        <taxon>Dikarya</taxon>
        <taxon>Basidiomycota</taxon>
        <taxon>Ustilaginomycotina</taxon>
        <taxon>Malasseziomycetes</taxon>
        <taxon>Malasseziales</taxon>
        <taxon>Malasseziaceae</taxon>
        <taxon>Malassezia</taxon>
    </lineage>
</organism>
<dbReference type="VEuPathDB" id="FungiDB:DNF11_3532"/>
<gene>
    <name evidence="2" type="ORF">DNF11_3532</name>
</gene>
<feature type="transmembrane region" description="Helical" evidence="1">
    <location>
        <begin position="12"/>
        <end position="29"/>
    </location>
</feature>
<dbReference type="Proteomes" id="UP000269793">
    <property type="component" value="Chromosome VII"/>
</dbReference>
<evidence type="ECO:0000313" key="2">
    <source>
        <dbReference type="EMBL" id="AYO44482.1"/>
    </source>
</evidence>
<evidence type="ECO:0000313" key="3">
    <source>
        <dbReference type="Proteomes" id="UP000269793"/>
    </source>
</evidence>
<dbReference type="OrthoDB" id="10317234at2759"/>
<keyword evidence="1" id="KW-0812">Transmembrane</keyword>
<sequence length="110" mass="12527">MDGESKEALVVLKYLICLLSMVLIFIRLLRIRRKRCSEALKQMSFSIRPDGPASLDHVQIDIEALAPVTPAWQRPPILDNSESDHRLSRFIQGDIETTIKVVYEEETGTC</sequence>
<keyword evidence="1" id="KW-1133">Transmembrane helix</keyword>
<dbReference type="EMBL" id="CP033154">
    <property type="protein sequence ID" value="AYO44482.1"/>
    <property type="molecule type" value="Genomic_DNA"/>
</dbReference>
<name>A0A3G2SAU0_MALR7</name>
<dbReference type="AlphaFoldDB" id="A0A3G2SAU0"/>
<reference evidence="2 3" key="1">
    <citation type="submission" date="2018-10" db="EMBL/GenBank/DDBJ databases">
        <title>Complete genome sequence of Malassezia restricta CBS 7877.</title>
        <authorList>
            <person name="Morand S.C."/>
            <person name="Bertignac M."/>
            <person name="Iltis A."/>
            <person name="Kolder I."/>
            <person name="Pirovano W."/>
            <person name="Jourdain R."/>
            <person name="Clavaud C."/>
        </authorList>
    </citation>
    <scope>NUCLEOTIDE SEQUENCE [LARGE SCALE GENOMIC DNA]</scope>
    <source>
        <strain evidence="2 3">CBS 7877</strain>
    </source>
</reference>
<keyword evidence="1" id="KW-0472">Membrane</keyword>
<keyword evidence="3" id="KW-1185">Reference proteome</keyword>
<evidence type="ECO:0000256" key="1">
    <source>
        <dbReference type="SAM" id="Phobius"/>
    </source>
</evidence>
<proteinExistence type="predicted"/>
<protein>
    <submittedName>
        <fullName evidence="2">Uncharacterized protein</fullName>
    </submittedName>
</protein>
<accession>A0A3G2SAU0</accession>